<dbReference type="AlphaFoldDB" id="A0A6J1WEJ8"/>
<sequence length="250" mass="28089">MQVIFSFVLFGVFCKTLGEESFLPPYIQTCHIDDKEISKCIKEQIEASLPYFTKGVPELNVPSIDPVQLNDIKIDGNGLLLKFTNAEMHGLSESKLTDLIVNVGTVDQEFRLTFKGNLNLTALYEVQGRILILPIEGNGDAVVTAQGVEVEINSKLTQVKDAKGQEHFKLITPTYKYTIEKTTFDLKNLFNGNKQLAETTLQFANDNWQQLMDDLAPPAIKQIVRTCVKAINKFFSNVTISRIIRGYKPI</sequence>
<dbReference type="GO" id="GO:0005615">
    <property type="term" value="C:extracellular space"/>
    <property type="evidence" value="ECO:0007669"/>
    <property type="project" value="TreeGrafter"/>
</dbReference>
<accession>A0A6J1WEJ8</accession>
<feature type="signal peptide" evidence="4">
    <location>
        <begin position="1"/>
        <end position="18"/>
    </location>
</feature>
<dbReference type="PANTHER" id="PTHR11008:SF32">
    <property type="entry name" value="CIRCADIAN CLOCK-CONTROLLED PROTEIN DAYWAKE-RELATED"/>
    <property type="match status" value="1"/>
</dbReference>
<keyword evidence="1 4" id="KW-0732">Signal</keyword>
<dbReference type="CTD" id="692536"/>
<evidence type="ECO:0000313" key="6">
    <source>
        <dbReference type="RefSeq" id="XP_026748182.1"/>
    </source>
</evidence>
<reference evidence="6" key="1">
    <citation type="submission" date="2025-08" db="UniProtKB">
        <authorList>
            <consortium name="RefSeq"/>
        </authorList>
    </citation>
    <scope>IDENTIFICATION</scope>
    <source>
        <tissue evidence="6">Whole larvae</tissue>
    </source>
</reference>
<dbReference type="PANTHER" id="PTHR11008">
    <property type="entry name" value="PROTEIN TAKEOUT-LIKE PROTEIN"/>
    <property type="match status" value="1"/>
</dbReference>
<protein>
    <submittedName>
        <fullName evidence="6">Circadian clock-controlled protein daywake-like</fullName>
    </submittedName>
</protein>
<evidence type="ECO:0000313" key="5">
    <source>
        <dbReference type="Proteomes" id="UP001652740"/>
    </source>
</evidence>
<dbReference type="InterPro" id="IPR038606">
    <property type="entry name" value="To_sf"/>
</dbReference>
<evidence type="ECO:0000256" key="1">
    <source>
        <dbReference type="ARBA" id="ARBA00022729"/>
    </source>
</evidence>
<feature type="chain" id="PRO_5026846980" evidence="4">
    <location>
        <begin position="19"/>
        <end position="250"/>
    </location>
</feature>
<dbReference type="OrthoDB" id="8186595at2759"/>
<dbReference type="Gene3D" id="3.15.10.30">
    <property type="entry name" value="Haemolymph juvenile hormone binding protein"/>
    <property type="match status" value="1"/>
</dbReference>
<dbReference type="InParanoid" id="A0A6J1WEJ8"/>
<comment type="similarity">
    <text evidence="3">Belongs to the TO family.</text>
</comment>
<proteinExistence type="inferred from homology"/>
<dbReference type="InterPro" id="IPR010562">
    <property type="entry name" value="Haemolymph_juvenile_hormone-bd"/>
</dbReference>
<dbReference type="Pfam" id="PF06585">
    <property type="entry name" value="JHBP"/>
    <property type="match status" value="1"/>
</dbReference>
<evidence type="ECO:0000256" key="3">
    <source>
        <dbReference type="ARBA" id="ARBA00060902"/>
    </source>
</evidence>
<keyword evidence="5" id="KW-1185">Reference proteome</keyword>
<evidence type="ECO:0000256" key="4">
    <source>
        <dbReference type="SAM" id="SignalP"/>
    </source>
</evidence>
<dbReference type="KEGG" id="gmw:113509099"/>
<dbReference type="FunCoup" id="A0A6J1WEJ8">
    <property type="interactions" value="48"/>
</dbReference>
<dbReference type="GeneID" id="113509099"/>
<dbReference type="SMART" id="SM00700">
    <property type="entry name" value="JHBP"/>
    <property type="match status" value="1"/>
</dbReference>
<dbReference type="FunFam" id="3.15.10.30:FF:000001">
    <property type="entry name" value="Takeout-like protein 1"/>
    <property type="match status" value="1"/>
</dbReference>
<dbReference type="GO" id="GO:0007623">
    <property type="term" value="P:circadian rhythm"/>
    <property type="evidence" value="ECO:0007669"/>
    <property type="project" value="UniProtKB-ARBA"/>
</dbReference>
<gene>
    <name evidence="6" type="primary">LOC113509099</name>
</gene>
<evidence type="ECO:0000256" key="2">
    <source>
        <dbReference type="ARBA" id="ARBA00023108"/>
    </source>
</evidence>
<keyword evidence="2" id="KW-0090">Biological rhythms</keyword>
<name>A0A6J1WEJ8_GALME</name>
<dbReference type="RefSeq" id="XP_026748182.1">
    <property type="nucleotide sequence ID" value="XM_026892381.3"/>
</dbReference>
<dbReference type="Proteomes" id="UP001652740">
    <property type="component" value="Unplaced"/>
</dbReference>
<organism evidence="5 6">
    <name type="scientific">Galleria mellonella</name>
    <name type="common">Greater wax moth</name>
    <dbReference type="NCBI Taxonomy" id="7137"/>
    <lineage>
        <taxon>Eukaryota</taxon>
        <taxon>Metazoa</taxon>
        <taxon>Ecdysozoa</taxon>
        <taxon>Arthropoda</taxon>
        <taxon>Hexapoda</taxon>
        <taxon>Insecta</taxon>
        <taxon>Pterygota</taxon>
        <taxon>Neoptera</taxon>
        <taxon>Endopterygota</taxon>
        <taxon>Lepidoptera</taxon>
        <taxon>Glossata</taxon>
        <taxon>Ditrysia</taxon>
        <taxon>Pyraloidea</taxon>
        <taxon>Pyralidae</taxon>
        <taxon>Galleriinae</taxon>
        <taxon>Galleria</taxon>
    </lineage>
</organism>